<evidence type="ECO:0000313" key="1">
    <source>
        <dbReference type="EMBL" id="KAK3855027.1"/>
    </source>
</evidence>
<dbReference type="Proteomes" id="UP001286313">
    <property type="component" value="Unassembled WGS sequence"/>
</dbReference>
<gene>
    <name evidence="1" type="ORF">Pcinc_038540</name>
</gene>
<organism evidence="1 2">
    <name type="scientific">Petrolisthes cinctipes</name>
    <name type="common">Flat porcelain crab</name>
    <dbReference type="NCBI Taxonomy" id="88211"/>
    <lineage>
        <taxon>Eukaryota</taxon>
        <taxon>Metazoa</taxon>
        <taxon>Ecdysozoa</taxon>
        <taxon>Arthropoda</taxon>
        <taxon>Crustacea</taxon>
        <taxon>Multicrustacea</taxon>
        <taxon>Malacostraca</taxon>
        <taxon>Eumalacostraca</taxon>
        <taxon>Eucarida</taxon>
        <taxon>Decapoda</taxon>
        <taxon>Pleocyemata</taxon>
        <taxon>Anomura</taxon>
        <taxon>Galatheoidea</taxon>
        <taxon>Porcellanidae</taxon>
        <taxon>Petrolisthes</taxon>
    </lineage>
</organism>
<dbReference type="EMBL" id="JAWQEG010006377">
    <property type="protein sequence ID" value="KAK3855027.1"/>
    <property type="molecule type" value="Genomic_DNA"/>
</dbReference>
<sequence length="88" mass="9629">MDETLGACSQPSSQRGGRLIDWHGMVGWSARALGLRLASPCLVTHPLTRPCALKAMRSPKVCLLAIKRVDPPPACQPLSIKGRRYHLE</sequence>
<reference evidence="1" key="1">
    <citation type="submission" date="2023-10" db="EMBL/GenBank/DDBJ databases">
        <title>Genome assemblies of two species of porcelain crab, Petrolisthes cinctipes and Petrolisthes manimaculis (Anomura: Porcellanidae).</title>
        <authorList>
            <person name="Angst P."/>
        </authorList>
    </citation>
    <scope>NUCLEOTIDE SEQUENCE</scope>
    <source>
        <strain evidence="1">PB745_01</strain>
        <tissue evidence="1">Gill</tissue>
    </source>
</reference>
<evidence type="ECO:0000313" key="2">
    <source>
        <dbReference type="Proteomes" id="UP001286313"/>
    </source>
</evidence>
<accession>A0AAE1EJX9</accession>
<name>A0AAE1EJX9_PETCI</name>
<comment type="caution">
    <text evidence="1">The sequence shown here is derived from an EMBL/GenBank/DDBJ whole genome shotgun (WGS) entry which is preliminary data.</text>
</comment>
<proteinExistence type="predicted"/>
<protein>
    <submittedName>
        <fullName evidence="1">Uncharacterized protein</fullName>
    </submittedName>
</protein>
<keyword evidence="2" id="KW-1185">Reference proteome</keyword>
<dbReference type="AlphaFoldDB" id="A0AAE1EJX9"/>